<organism evidence="5 6">
    <name type="scientific">Arthrobotrys musiformis</name>
    <dbReference type="NCBI Taxonomy" id="47236"/>
    <lineage>
        <taxon>Eukaryota</taxon>
        <taxon>Fungi</taxon>
        <taxon>Dikarya</taxon>
        <taxon>Ascomycota</taxon>
        <taxon>Pezizomycotina</taxon>
        <taxon>Orbiliomycetes</taxon>
        <taxon>Orbiliales</taxon>
        <taxon>Orbiliaceae</taxon>
        <taxon>Arthrobotrys</taxon>
    </lineage>
</organism>
<dbReference type="AlphaFoldDB" id="A0AAV9WIW8"/>
<proteinExistence type="inferred from homology"/>
<comment type="caution">
    <text evidence="5">The sequence shown here is derived from an EMBL/GenBank/DDBJ whole genome shotgun (WGS) entry which is preliminary data.</text>
</comment>
<keyword evidence="3" id="KW-0648">Protein biosynthesis</keyword>
<evidence type="ECO:0000313" key="6">
    <source>
        <dbReference type="Proteomes" id="UP001370758"/>
    </source>
</evidence>
<keyword evidence="2" id="KW-0396">Initiation factor</keyword>
<dbReference type="GO" id="GO:0043022">
    <property type="term" value="F:ribosome binding"/>
    <property type="evidence" value="ECO:0007669"/>
    <property type="project" value="TreeGrafter"/>
</dbReference>
<sequence length="327" mass="36831">MALRQITKATCRNLNRPTLSLLSIYTTNPAYPPPPSFLLPPQRRTAVTTATRFPVAPNLGPQFISESRVRFPYDDEITAHNPTYIDEKGALVGVYPIAQILRAYDRSKYHLIHISGVDRLTDESEGHIVRLFPKSLLLERLEAERRAEMEENGEDIPGFKKKKKKSGRDITKEVQISWGIDRNDLSTHLKKIGRFLEKGNTVEVMIARKKKQGKPTQGKLDEMMEVIEEFMYYNGGEEVRKRSGEIGGQLTMAVQRPEDWVVPPPRPKAVEKEEPIDEAEFEKLQMEKLGTAAGEGGVSEGVSEGVEGNKEGKKKHVPAWQARGEVS</sequence>
<dbReference type="PANTHER" id="PTHR10938">
    <property type="entry name" value="TRANSLATION INITIATION FACTOR IF-3"/>
    <property type="match status" value="1"/>
</dbReference>
<reference evidence="5 6" key="1">
    <citation type="submission" date="2023-08" db="EMBL/GenBank/DDBJ databases">
        <authorList>
            <person name="Palmer J.M."/>
        </authorList>
    </citation>
    <scope>NUCLEOTIDE SEQUENCE [LARGE SCALE GENOMIC DNA]</scope>
    <source>
        <strain evidence="5 6">TWF481</strain>
    </source>
</reference>
<evidence type="ECO:0000256" key="2">
    <source>
        <dbReference type="ARBA" id="ARBA00022540"/>
    </source>
</evidence>
<comment type="similarity">
    <text evidence="1">Belongs to the IF-3 family.</text>
</comment>
<protein>
    <recommendedName>
        <fullName evidence="7">Translation initiation factor 3 C-terminal domain-containing protein</fullName>
    </recommendedName>
</protein>
<dbReference type="GO" id="GO:0003743">
    <property type="term" value="F:translation initiation factor activity"/>
    <property type="evidence" value="ECO:0007669"/>
    <property type="project" value="UniProtKB-KW"/>
</dbReference>
<name>A0AAV9WIW8_9PEZI</name>
<keyword evidence="6" id="KW-1185">Reference proteome</keyword>
<accession>A0AAV9WIW8</accession>
<dbReference type="GO" id="GO:0005739">
    <property type="term" value="C:mitochondrion"/>
    <property type="evidence" value="ECO:0007669"/>
    <property type="project" value="TreeGrafter"/>
</dbReference>
<evidence type="ECO:0000256" key="4">
    <source>
        <dbReference type="SAM" id="MobiDB-lite"/>
    </source>
</evidence>
<dbReference type="SUPFAM" id="SSF55200">
    <property type="entry name" value="Translation initiation factor IF3, C-terminal domain"/>
    <property type="match status" value="1"/>
</dbReference>
<dbReference type="Proteomes" id="UP001370758">
    <property type="component" value="Unassembled WGS sequence"/>
</dbReference>
<dbReference type="PANTHER" id="PTHR10938:SF0">
    <property type="entry name" value="TRANSLATION INITIATION FACTOR IF-3, MITOCHONDRIAL"/>
    <property type="match status" value="1"/>
</dbReference>
<evidence type="ECO:0000256" key="1">
    <source>
        <dbReference type="ARBA" id="ARBA00005439"/>
    </source>
</evidence>
<gene>
    <name evidence="5" type="ORF">TWF481_004233</name>
</gene>
<dbReference type="Gene3D" id="3.30.110.10">
    <property type="entry name" value="Translation initiation factor 3 (IF-3), C-terminal domain"/>
    <property type="match status" value="1"/>
</dbReference>
<evidence type="ECO:0000313" key="5">
    <source>
        <dbReference type="EMBL" id="KAK6509490.1"/>
    </source>
</evidence>
<evidence type="ECO:0008006" key="7">
    <source>
        <dbReference type="Google" id="ProtNLM"/>
    </source>
</evidence>
<dbReference type="InterPro" id="IPR036788">
    <property type="entry name" value="T_IF-3_C_sf"/>
</dbReference>
<dbReference type="GO" id="GO:0070124">
    <property type="term" value="P:mitochondrial translational initiation"/>
    <property type="evidence" value="ECO:0007669"/>
    <property type="project" value="TreeGrafter"/>
</dbReference>
<dbReference type="InterPro" id="IPR001288">
    <property type="entry name" value="Translation_initiation_fac_3"/>
</dbReference>
<evidence type="ECO:0000256" key="3">
    <source>
        <dbReference type="ARBA" id="ARBA00022917"/>
    </source>
</evidence>
<feature type="region of interest" description="Disordered" evidence="4">
    <location>
        <begin position="289"/>
        <end position="327"/>
    </location>
</feature>
<dbReference type="EMBL" id="JAVHJL010000002">
    <property type="protein sequence ID" value="KAK6509490.1"/>
    <property type="molecule type" value="Genomic_DNA"/>
</dbReference>
<dbReference type="GO" id="GO:0032790">
    <property type="term" value="P:ribosome disassembly"/>
    <property type="evidence" value="ECO:0007669"/>
    <property type="project" value="TreeGrafter"/>
</dbReference>